<sequence length="399" mass="46937">MRLEHQLILKCARTYHSGENQDKIVGLLSRDLDWNYIFDWINYHGLIPLFYWTIKEFQEQVNPNFFALIHGEFKKNACRNLSLTQELIKIIQCFETAKIPVVAFKGPVLAQTVYQNLGFRQFVDLDILIPPDCVSKASKLLIEQGYEPQFEFQGWQENRYTQIRPEHNFYSSEKDLSIDLHWSLISSALSFHENPQLIWEDKNYQDRVKLGNKKILTLSPEALLLFLCVHGAKHDWSHLSWVCDIAELLHRYQDLDWLWIEQQVGHLGTQTMLELGLGLAQTYLEAPVPEDWVKRLESNSKIQELGKLVEGQWFNSPSEGNSLRLMGQIYVQTMDSPRDRLWYWFDYVATPTPLEWEILPLPSGLFFFYYPLRLFRLLWKYCPSWLKPQSLLGSTGNNN</sequence>
<evidence type="ECO:0000313" key="1">
    <source>
        <dbReference type="EMBL" id="MDJ1171852.1"/>
    </source>
</evidence>
<dbReference type="Pfam" id="PF14907">
    <property type="entry name" value="NTP_transf_5"/>
    <property type="match status" value="1"/>
</dbReference>
<gene>
    <name evidence="1" type="ORF">PMG71_20700</name>
</gene>
<dbReference type="RefSeq" id="WP_283755606.1">
    <property type="nucleotide sequence ID" value="NZ_JAQOSP010000132.1"/>
</dbReference>
<accession>A0ABT7AY68</accession>
<keyword evidence="2" id="KW-1185">Reference proteome</keyword>
<name>A0ABT7AY68_9CYAN</name>
<dbReference type="Gene3D" id="3.30.460.40">
    <property type="match status" value="1"/>
</dbReference>
<evidence type="ECO:0000313" key="2">
    <source>
        <dbReference type="Proteomes" id="UP001235303"/>
    </source>
</evidence>
<organism evidence="1 2">
    <name type="scientific">Roseofilum acuticapitatum BLCC-M154</name>
    <dbReference type="NCBI Taxonomy" id="3022444"/>
    <lineage>
        <taxon>Bacteria</taxon>
        <taxon>Bacillati</taxon>
        <taxon>Cyanobacteriota</taxon>
        <taxon>Cyanophyceae</taxon>
        <taxon>Desertifilales</taxon>
        <taxon>Desertifilaceae</taxon>
        <taxon>Roseofilum</taxon>
        <taxon>Roseofilum acuticapitatum</taxon>
    </lineage>
</organism>
<comment type="caution">
    <text evidence="1">The sequence shown here is derived from an EMBL/GenBank/DDBJ whole genome shotgun (WGS) entry which is preliminary data.</text>
</comment>
<dbReference type="EMBL" id="JAQOSP010000132">
    <property type="protein sequence ID" value="MDJ1171852.1"/>
    <property type="molecule type" value="Genomic_DNA"/>
</dbReference>
<proteinExistence type="predicted"/>
<dbReference type="InterPro" id="IPR039498">
    <property type="entry name" value="NTP_transf_5"/>
</dbReference>
<protein>
    <submittedName>
        <fullName evidence="1">Nucleotidyltransferase family protein</fullName>
    </submittedName>
</protein>
<reference evidence="1 2" key="1">
    <citation type="submission" date="2023-01" db="EMBL/GenBank/DDBJ databases">
        <title>Novel diversity within Roseofilum (Cyanobacteria; Desertifilaceae) from marine benthic mats with descriptions of four novel species.</title>
        <authorList>
            <person name="Wang Y."/>
            <person name="Berthold D.E."/>
            <person name="Hu J."/>
            <person name="Lefler F.W."/>
            <person name="Laughinghouse H.D. IV."/>
        </authorList>
    </citation>
    <scope>NUCLEOTIDE SEQUENCE [LARGE SCALE GENOMIC DNA]</scope>
    <source>
        <strain evidence="1 2">BLCC-M154</strain>
    </source>
</reference>
<dbReference type="Proteomes" id="UP001235303">
    <property type="component" value="Unassembled WGS sequence"/>
</dbReference>